<protein>
    <submittedName>
        <fullName evidence="2">Uncharacterized protein</fullName>
    </submittedName>
</protein>
<accession>A0A9X0D7K0</accession>
<dbReference type="EMBL" id="MU825418">
    <property type="protein sequence ID" value="KAJ7390327.1"/>
    <property type="molecule type" value="Genomic_DNA"/>
</dbReference>
<sequence>MITNMVKGSAYVAAFQVVKDLHGMEDDFQSVQSHRGKSTSTHCDQQNLERLEKMVIEFWICVRETHKTDVLPKMMRINTLFTSTLSKINNLKVKIDGQIQRLDLLADYSAVDGVVNIATAGSHGFQLWHTWSNLTSFTKALGVASVAVFTGLAFANYKVFCLSRDTLQDLRRDFNEVKRLQDMLQDLHDQAEQAINEIPE</sequence>
<proteinExistence type="predicted"/>
<evidence type="ECO:0000313" key="3">
    <source>
        <dbReference type="Proteomes" id="UP001163046"/>
    </source>
</evidence>
<feature type="coiled-coil region" evidence="1">
    <location>
        <begin position="170"/>
        <end position="197"/>
    </location>
</feature>
<organism evidence="2 3">
    <name type="scientific">Desmophyllum pertusum</name>
    <dbReference type="NCBI Taxonomy" id="174260"/>
    <lineage>
        <taxon>Eukaryota</taxon>
        <taxon>Metazoa</taxon>
        <taxon>Cnidaria</taxon>
        <taxon>Anthozoa</taxon>
        <taxon>Hexacorallia</taxon>
        <taxon>Scleractinia</taxon>
        <taxon>Caryophylliina</taxon>
        <taxon>Caryophylliidae</taxon>
        <taxon>Desmophyllum</taxon>
    </lineage>
</organism>
<dbReference type="Proteomes" id="UP001163046">
    <property type="component" value="Unassembled WGS sequence"/>
</dbReference>
<dbReference type="AlphaFoldDB" id="A0A9X0D7K0"/>
<evidence type="ECO:0000313" key="2">
    <source>
        <dbReference type="EMBL" id="KAJ7390327.1"/>
    </source>
</evidence>
<keyword evidence="1" id="KW-0175">Coiled coil</keyword>
<evidence type="ECO:0000256" key="1">
    <source>
        <dbReference type="SAM" id="Coils"/>
    </source>
</evidence>
<comment type="caution">
    <text evidence="2">The sequence shown here is derived from an EMBL/GenBank/DDBJ whole genome shotgun (WGS) entry which is preliminary data.</text>
</comment>
<name>A0A9X0D7K0_9CNID</name>
<dbReference type="OrthoDB" id="5958167at2759"/>
<gene>
    <name evidence="2" type="ORF">OS493_026203</name>
</gene>
<reference evidence="2" key="1">
    <citation type="submission" date="2023-01" db="EMBL/GenBank/DDBJ databases">
        <title>Genome assembly of the deep-sea coral Lophelia pertusa.</title>
        <authorList>
            <person name="Herrera S."/>
            <person name="Cordes E."/>
        </authorList>
    </citation>
    <scope>NUCLEOTIDE SEQUENCE</scope>
    <source>
        <strain evidence="2">USNM1676648</strain>
        <tissue evidence="2">Polyp</tissue>
    </source>
</reference>
<keyword evidence="3" id="KW-1185">Reference proteome</keyword>